<dbReference type="EMBL" id="CP013200">
    <property type="protein sequence ID" value="ALO67670.1"/>
    <property type="molecule type" value="Genomic_DNA"/>
</dbReference>
<reference evidence="3" key="1">
    <citation type="submission" date="2015-11" db="EMBL/GenBank/DDBJ databases">
        <authorList>
            <person name="Kumar R."/>
            <person name="Singh D."/>
            <person name="Swarnkar M.K."/>
            <person name="Singh A.K."/>
            <person name="Kumar S."/>
        </authorList>
    </citation>
    <scope>NUCLEOTIDE SEQUENCE [LARGE SCALE GENOMIC DNA]</scope>
    <source>
        <strain evidence="3">ERGS4:06</strain>
    </source>
</reference>
<evidence type="ECO:0000313" key="1">
    <source>
        <dbReference type="EMBL" id="ALO67670.1"/>
    </source>
</evidence>
<accession>A0A0S2M234</accession>
<gene>
    <name evidence="1" type="ORF">AS189_15765</name>
    <name evidence="2" type="ORF">AS189_15825</name>
</gene>
<proteinExistence type="predicted"/>
<dbReference type="Proteomes" id="UP000059574">
    <property type="component" value="Chromosome"/>
</dbReference>
<reference evidence="1 3" key="2">
    <citation type="journal article" date="2016" name="J. Biotechnol.">
        <title>Complete genome sequence of Arthrobacter alpinus ERGS4:06, a yellow pigmented bacterium tolerant to cold and radiations isolated from Sikkim Himalaya.</title>
        <authorList>
            <person name="Kumar R."/>
            <person name="Singh D."/>
            <person name="Swarnkar M.K."/>
            <person name="Singh A.K."/>
            <person name="Kumar S."/>
        </authorList>
    </citation>
    <scope>NUCLEOTIDE SEQUENCE [LARGE SCALE GENOMIC DNA]</scope>
    <source>
        <strain evidence="1 3">ERGS4:06</strain>
    </source>
</reference>
<evidence type="ECO:0000313" key="3">
    <source>
        <dbReference type="Proteomes" id="UP000059574"/>
    </source>
</evidence>
<organism evidence="1 3">
    <name type="scientific">Arthrobacter alpinus</name>
    <dbReference type="NCBI Taxonomy" id="656366"/>
    <lineage>
        <taxon>Bacteria</taxon>
        <taxon>Bacillati</taxon>
        <taxon>Actinomycetota</taxon>
        <taxon>Actinomycetes</taxon>
        <taxon>Micrococcales</taxon>
        <taxon>Micrococcaceae</taxon>
        <taxon>Arthrobacter</taxon>
    </lineage>
</organism>
<name>A0A0S2M234_9MICC</name>
<dbReference type="AlphaFoldDB" id="A0A0S2M234"/>
<dbReference type="EMBL" id="CP013200">
    <property type="protein sequence ID" value="ALO67681.1"/>
    <property type="molecule type" value="Genomic_DNA"/>
</dbReference>
<protein>
    <submittedName>
        <fullName evidence="1">Uncharacterized protein</fullName>
    </submittedName>
</protein>
<sequence>MAAYWRVEMRNTAPKFIHRLTTMDEVAPEMQDPRRSGRGVEELGHLLDGGVMTEEGAALSAAILHCNTADDYRLDGTNRFDH</sequence>
<evidence type="ECO:0000313" key="2">
    <source>
        <dbReference type="EMBL" id="ALO67681.1"/>
    </source>
</evidence>